<dbReference type="RefSeq" id="WP_344042134.1">
    <property type="nucleotide sequence ID" value="NZ_BAAAKE010000032.1"/>
</dbReference>
<feature type="domain" description="Peptidase M48" evidence="8">
    <location>
        <begin position="114"/>
        <end position="193"/>
    </location>
</feature>
<keyword evidence="7" id="KW-0472">Membrane</keyword>
<evidence type="ECO:0000256" key="7">
    <source>
        <dbReference type="SAM" id="Phobius"/>
    </source>
</evidence>
<protein>
    <submittedName>
        <fullName evidence="9">M56 family metallopeptidase</fullName>
    </submittedName>
</protein>
<keyword evidence="7" id="KW-0812">Transmembrane</keyword>
<dbReference type="EMBL" id="JBHSJB010000022">
    <property type="protein sequence ID" value="MFC5056562.1"/>
    <property type="molecule type" value="Genomic_DNA"/>
</dbReference>
<comment type="similarity">
    <text evidence="6">Belongs to the peptidase M48 family.</text>
</comment>
<sequence>MNAFWHLAGTLVLCTVVAGPLARARWVWRSPHTGVALWQMVGLTWALSVVGLLLEVGLAPYGAPIPVALGRWFDDAVRGDLTPLAVLVVLGLLSGADLLIGLGWTWWSVLRVRRRHRDVLALVARRDEAAPGALVVDHPLVVAYCVPGARSAVVLSSGALDALTPDQLDAVLEHEHTHARERHDLVLLPFSALCSVLPRVRVVREVADAVALLVEMCADYRAGLRCDARSLAAALRRFSAARPPEGALGAADVAVRARLARLEGMSPLPAAARWSVLCTGLVMVSTPLSSLVW</sequence>
<evidence type="ECO:0000256" key="5">
    <source>
        <dbReference type="ARBA" id="ARBA00023049"/>
    </source>
</evidence>
<name>A0ABV9Y4H5_9PSEU</name>
<evidence type="ECO:0000256" key="6">
    <source>
        <dbReference type="RuleBase" id="RU003983"/>
    </source>
</evidence>
<keyword evidence="1 6" id="KW-0645">Protease</keyword>
<feature type="transmembrane region" description="Helical" evidence="7">
    <location>
        <begin position="42"/>
        <end position="63"/>
    </location>
</feature>
<comment type="caution">
    <text evidence="9">The sequence shown here is derived from an EMBL/GenBank/DDBJ whole genome shotgun (WGS) entry which is preliminary data.</text>
</comment>
<evidence type="ECO:0000313" key="9">
    <source>
        <dbReference type="EMBL" id="MFC5056562.1"/>
    </source>
</evidence>
<feature type="transmembrane region" description="Helical" evidence="7">
    <location>
        <begin position="84"/>
        <end position="107"/>
    </location>
</feature>
<dbReference type="Gene3D" id="3.30.2010.10">
    <property type="entry name" value="Metalloproteases ('zincins'), catalytic domain"/>
    <property type="match status" value="1"/>
</dbReference>
<comment type="cofactor">
    <cofactor evidence="6">
        <name>Zn(2+)</name>
        <dbReference type="ChEBI" id="CHEBI:29105"/>
    </cofactor>
    <text evidence="6">Binds 1 zinc ion per subunit.</text>
</comment>
<evidence type="ECO:0000256" key="2">
    <source>
        <dbReference type="ARBA" id="ARBA00022723"/>
    </source>
</evidence>
<evidence type="ECO:0000256" key="1">
    <source>
        <dbReference type="ARBA" id="ARBA00022670"/>
    </source>
</evidence>
<organism evidence="9 10">
    <name type="scientific">Saccharothrix xinjiangensis</name>
    <dbReference type="NCBI Taxonomy" id="204798"/>
    <lineage>
        <taxon>Bacteria</taxon>
        <taxon>Bacillati</taxon>
        <taxon>Actinomycetota</taxon>
        <taxon>Actinomycetes</taxon>
        <taxon>Pseudonocardiales</taxon>
        <taxon>Pseudonocardiaceae</taxon>
        <taxon>Saccharothrix</taxon>
    </lineage>
</organism>
<dbReference type="Pfam" id="PF01435">
    <property type="entry name" value="Peptidase_M48"/>
    <property type="match status" value="1"/>
</dbReference>
<keyword evidence="3 6" id="KW-0378">Hydrolase</keyword>
<keyword evidence="5 6" id="KW-0482">Metalloprotease</keyword>
<keyword evidence="4 6" id="KW-0862">Zinc</keyword>
<evidence type="ECO:0000256" key="4">
    <source>
        <dbReference type="ARBA" id="ARBA00022833"/>
    </source>
</evidence>
<evidence type="ECO:0000256" key="3">
    <source>
        <dbReference type="ARBA" id="ARBA00022801"/>
    </source>
</evidence>
<dbReference type="InterPro" id="IPR001915">
    <property type="entry name" value="Peptidase_M48"/>
</dbReference>
<dbReference type="CDD" id="cd07326">
    <property type="entry name" value="M56_BlaR1_MecR1_like"/>
    <property type="match status" value="1"/>
</dbReference>
<keyword evidence="7" id="KW-1133">Transmembrane helix</keyword>
<accession>A0ABV9Y4H5</accession>
<proteinExistence type="inferred from homology"/>
<keyword evidence="2" id="KW-0479">Metal-binding</keyword>
<gene>
    <name evidence="9" type="ORF">ACFPFM_22780</name>
</gene>
<dbReference type="Proteomes" id="UP001595833">
    <property type="component" value="Unassembled WGS sequence"/>
</dbReference>
<keyword evidence="10" id="KW-1185">Reference proteome</keyword>
<evidence type="ECO:0000259" key="8">
    <source>
        <dbReference type="Pfam" id="PF01435"/>
    </source>
</evidence>
<evidence type="ECO:0000313" key="10">
    <source>
        <dbReference type="Proteomes" id="UP001595833"/>
    </source>
</evidence>
<reference evidence="10" key="1">
    <citation type="journal article" date="2019" name="Int. J. Syst. Evol. Microbiol.">
        <title>The Global Catalogue of Microorganisms (GCM) 10K type strain sequencing project: providing services to taxonomists for standard genome sequencing and annotation.</title>
        <authorList>
            <consortium name="The Broad Institute Genomics Platform"/>
            <consortium name="The Broad Institute Genome Sequencing Center for Infectious Disease"/>
            <person name="Wu L."/>
            <person name="Ma J."/>
        </authorList>
    </citation>
    <scope>NUCLEOTIDE SEQUENCE [LARGE SCALE GENOMIC DNA]</scope>
    <source>
        <strain evidence="10">KCTC 12848</strain>
    </source>
</reference>